<evidence type="ECO:0000256" key="1">
    <source>
        <dbReference type="ARBA" id="ARBA00002668"/>
    </source>
</evidence>
<dbReference type="PANTHER" id="PTHR31060">
    <property type="entry name" value="OSJNBA0011J08.25 PROTEIN-RELATED"/>
    <property type="match status" value="1"/>
</dbReference>
<gene>
    <name evidence="5" type="ORF">KSP39_PZI002287</name>
</gene>
<name>A0AAP0GEL3_9ASPA</name>
<feature type="domain" description="At3g05675-like ankyrin-like" evidence="4">
    <location>
        <begin position="12"/>
        <end position="201"/>
    </location>
</feature>
<dbReference type="AlphaFoldDB" id="A0AAP0GEL3"/>
<evidence type="ECO:0000256" key="3">
    <source>
        <dbReference type="ARBA" id="ARBA00022786"/>
    </source>
</evidence>
<organism evidence="5 6">
    <name type="scientific">Platanthera zijinensis</name>
    <dbReference type="NCBI Taxonomy" id="2320716"/>
    <lineage>
        <taxon>Eukaryota</taxon>
        <taxon>Viridiplantae</taxon>
        <taxon>Streptophyta</taxon>
        <taxon>Embryophyta</taxon>
        <taxon>Tracheophyta</taxon>
        <taxon>Spermatophyta</taxon>
        <taxon>Magnoliopsida</taxon>
        <taxon>Liliopsida</taxon>
        <taxon>Asparagales</taxon>
        <taxon>Orchidaceae</taxon>
        <taxon>Orchidoideae</taxon>
        <taxon>Orchideae</taxon>
        <taxon>Orchidinae</taxon>
        <taxon>Platanthera</taxon>
    </lineage>
</organism>
<accession>A0AAP0GEL3</accession>
<proteinExistence type="predicted"/>
<dbReference type="InterPro" id="IPR038920">
    <property type="entry name" value="At3g05675-like"/>
</dbReference>
<evidence type="ECO:0000313" key="6">
    <source>
        <dbReference type="Proteomes" id="UP001418222"/>
    </source>
</evidence>
<protein>
    <submittedName>
        <fullName evidence="5">BTB/POZ domain-containing protein</fullName>
    </submittedName>
</protein>
<keyword evidence="3" id="KW-0833">Ubl conjugation pathway</keyword>
<comment type="function">
    <text evidence="1">May act as a substrate-specific adapter of an E3 ubiquitin-protein ligase complex (CUL3-RBX1-BTB) which mediates the ubiquitination and subsequent proteasomal degradation of target proteins.</text>
</comment>
<evidence type="ECO:0000313" key="5">
    <source>
        <dbReference type="EMBL" id="KAK8954881.1"/>
    </source>
</evidence>
<dbReference type="Pfam" id="PF25553">
    <property type="entry name" value="BTB-POZ_ANK-like"/>
    <property type="match status" value="1"/>
</dbReference>
<evidence type="ECO:0000259" key="4">
    <source>
        <dbReference type="Pfam" id="PF25553"/>
    </source>
</evidence>
<dbReference type="Proteomes" id="UP001418222">
    <property type="component" value="Unassembled WGS sequence"/>
</dbReference>
<comment type="pathway">
    <text evidence="2">Protein modification; protein ubiquitination.</text>
</comment>
<reference evidence="5 6" key="1">
    <citation type="journal article" date="2022" name="Nat. Plants">
        <title>Genomes of leafy and leafless Platanthera orchids illuminate the evolution of mycoheterotrophy.</title>
        <authorList>
            <person name="Li M.H."/>
            <person name="Liu K.W."/>
            <person name="Li Z."/>
            <person name="Lu H.C."/>
            <person name="Ye Q.L."/>
            <person name="Zhang D."/>
            <person name="Wang J.Y."/>
            <person name="Li Y.F."/>
            <person name="Zhong Z.M."/>
            <person name="Liu X."/>
            <person name="Yu X."/>
            <person name="Liu D.K."/>
            <person name="Tu X.D."/>
            <person name="Liu B."/>
            <person name="Hao Y."/>
            <person name="Liao X.Y."/>
            <person name="Jiang Y.T."/>
            <person name="Sun W.H."/>
            <person name="Chen J."/>
            <person name="Chen Y.Q."/>
            <person name="Ai Y."/>
            <person name="Zhai J.W."/>
            <person name="Wu S.S."/>
            <person name="Zhou Z."/>
            <person name="Hsiao Y.Y."/>
            <person name="Wu W.L."/>
            <person name="Chen Y.Y."/>
            <person name="Lin Y.F."/>
            <person name="Hsu J.L."/>
            <person name="Li C.Y."/>
            <person name="Wang Z.W."/>
            <person name="Zhao X."/>
            <person name="Zhong W.Y."/>
            <person name="Ma X.K."/>
            <person name="Ma L."/>
            <person name="Huang J."/>
            <person name="Chen G.Z."/>
            <person name="Huang M.Z."/>
            <person name="Huang L."/>
            <person name="Peng D.H."/>
            <person name="Luo Y.B."/>
            <person name="Zou S.Q."/>
            <person name="Chen S.P."/>
            <person name="Lan S."/>
            <person name="Tsai W.C."/>
            <person name="Van de Peer Y."/>
            <person name="Liu Z.J."/>
        </authorList>
    </citation>
    <scope>NUCLEOTIDE SEQUENCE [LARGE SCALE GENOMIC DNA]</scope>
    <source>
        <strain evidence="5">Lor287</strain>
    </source>
</reference>
<evidence type="ECO:0000256" key="2">
    <source>
        <dbReference type="ARBA" id="ARBA00004906"/>
    </source>
</evidence>
<comment type="caution">
    <text evidence="5">The sequence shown here is derived from an EMBL/GenBank/DDBJ whole genome shotgun (WGS) entry which is preliminary data.</text>
</comment>
<dbReference type="InterPro" id="IPR058039">
    <property type="entry name" value="At3g05675-like_ankyrin"/>
</dbReference>
<dbReference type="EMBL" id="JBBWWQ010000002">
    <property type="protein sequence ID" value="KAK8954881.1"/>
    <property type="molecule type" value="Genomic_DNA"/>
</dbReference>
<keyword evidence="6" id="KW-1185">Reference proteome</keyword>
<sequence>MLWENNVKRSRAGDLSKQSLYSACKGFLSLLRLHFLRVTSSDLAEAAQIVTQADNLHWFVDIMIDRQIVGDFLRTWVTKVELVDIQPQVPTVHQYKVTRITAWLFIGMGKGHILVSKEVRCMLLQTWLQPFYEDFRWMRRACKGLDRRLIEDVLNNTILTLLLAMQQDILLAWFVRFLNSGDDCPNIQQGFDVWWRHTFWRPNGETNRPPQLRISDAYENSS</sequence>
<dbReference type="PANTHER" id="PTHR31060:SF3">
    <property type="entry name" value="OS04G0579700 PROTEIN"/>
    <property type="match status" value="1"/>
</dbReference>